<proteinExistence type="predicted"/>
<feature type="region of interest" description="Disordered" evidence="1">
    <location>
        <begin position="109"/>
        <end position="128"/>
    </location>
</feature>
<comment type="caution">
    <text evidence="3">The sequence shown here is derived from an EMBL/GenBank/DDBJ whole genome shotgun (WGS) entry which is preliminary data.</text>
</comment>
<evidence type="ECO:0000313" key="4">
    <source>
        <dbReference type="Proteomes" id="UP000669179"/>
    </source>
</evidence>
<evidence type="ECO:0000256" key="1">
    <source>
        <dbReference type="SAM" id="MobiDB-lite"/>
    </source>
</evidence>
<reference evidence="3" key="1">
    <citation type="submission" date="2021-03" db="EMBL/GenBank/DDBJ databases">
        <authorList>
            <person name="Kanchanasin P."/>
            <person name="Saeng-In P."/>
            <person name="Phongsopitanun W."/>
            <person name="Yuki M."/>
            <person name="Kudo T."/>
            <person name="Ohkuma M."/>
            <person name="Tanasupawat S."/>
        </authorList>
    </citation>
    <scope>NUCLEOTIDE SEQUENCE</scope>
    <source>
        <strain evidence="3">GKU 128</strain>
    </source>
</reference>
<evidence type="ECO:0000256" key="2">
    <source>
        <dbReference type="SAM" id="Phobius"/>
    </source>
</evidence>
<keyword evidence="4" id="KW-1185">Reference proteome</keyword>
<gene>
    <name evidence="3" type="ORF">J4573_44230</name>
</gene>
<dbReference type="RefSeq" id="WP_208262334.1">
    <property type="nucleotide sequence ID" value="NZ_JAGEOJ010000024.1"/>
</dbReference>
<accession>A0A939PKT5</accession>
<keyword evidence="2" id="KW-1133">Transmembrane helix</keyword>
<keyword evidence="2" id="KW-0812">Transmembrane</keyword>
<dbReference type="Proteomes" id="UP000669179">
    <property type="component" value="Unassembled WGS sequence"/>
</dbReference>
<name>A0A939PKT5_9ACTN</name>
<protein>
    <submittedName>
        <fullName evidence="3">Uncharacterized protein</fullName>
    </submittedName>
</protein>
<evidence type="ECO:0000313" key="3">
    <source>
        <dbReference type="EMBL" id="MBO2454160.1"/>
    </source>
</evidence>
<dbReference type="AlphaFoldDB" id="A0A939PKT5"/>
<keyword evidence="2" id="KW-0472">Membrane</keyword>
<sequence length="210" mass="23457">MTFQERLLTELKAEAVRRADEQRARRSRKAVTIRVAAAAAIAAACTLVAIVAPTFTGSRAAAYALTRNADGSITVTIKEFRDPERLERDLAEHGARTDITYLPQHERCTEDDRGVPVDPQPPPGTPMRSKAMDEWVAKYGYHLPTSRAIRMMSPEKSPNSFAIFPEHIKQGQTLVVQIGESHRTKQWKLGAFLIAGPVKPCVFEDDPYWN</sequence>
<dbReference type="EMBL" id="JAGEOJ010000024">
    <property type="protein sequence ID" value="MBO2454160.1"/>
    <property type="molecule type" value="Genomic_DNA"/>
</dbReference>
<feature type="transmembrane region" description="Helical" evidence="2">
    <location>
        <begin position="31"/>
        <end position="52"/>
    </location>
</feature>
<organism evidence="3 4">
    <name type="scientific">Actinomadura barringtoniae</name>
    <dbReference type="NCBI Taxonomy" id="1427535"/>
    <lineage>
        <taxon>Bacteria</taxon>
        <taxon>Bacillati</taxon>
        <taxon>Actinomycetota</taxon>
        <taxon>Actinomycetes</taxon>
        <taxon>Streptosporangiales</taxon>
        <taxon>Thermomonosporaceae</taxon>
        <taxon>Actinomadura</taxon>
    </lineage>
</organism>